<dbReference type="Proteomes" id="UP000293995">
    <property type="component" value="Chromosome"/>
</dbReference>
<reference evidence="2 3" key="1">
    <citation type="submission" date="2019-01" db="EMBL/GenBank/DDBJ databases">
        <title>Genome sequencing of strain DFW100M-13.</title>
        <authorList>
            <person name="Heo J."/>
            <person name="Kim S.-J."/>
            <person name="Kim J.-S."/>
            <person name="Hong S.-B."/>
            <person name="Kwon S.-W."/>
        </authorList>
    </citation>
    <scope>NUCLEOTIDE SEQUENCE [LARGE SCALE GENOMIC DNA]</scope>
    <source>
        <strain evidence="2 3">DFW100M-13</strain>
    </source>
</reference>
<dbReference type="PANTHER" id="PTHR41878:SF1">
    <property type="entry name" value="TNPR PROTEIN"/>
    <property type="match status" value="1"/>
</dbReference>
<organism evidence="2 3">
    <name type="scientific">Microbacterium protaetiae</name>
    <dbReference type="NCBI Taxonomy" id="2509458"/>
    <lineage>
        <taxon>Bacteria</taxon>
        <taxon>Bacillati</taxon>
        <taxon>Actinomycetota</taxon>
        <taxon>Actinomycetes</taxon>
        <taxon>Micrococcales</taxon>
        <taxon>Microbacteriaceae</taxon>
        <taxon>Microbacterium</taxon>
    </lineage>
</organism>
<name>A0A4P6EEL1_9MICO</name>
<dbReference type="Gene3D" id="3.10.290.30">
    <property type="entry name" value="MM3350-like"/>
    <property type="match status" value="1"/>
</dbReference>
<dbReference type="Pfam" id="PF07929">
    <property type="entry name" value="PRiA4_ORF3"/>
    <property type="match status" value="1"/>
</dbReference>
<dbReference type="InterPro" id="IPR012912">
    <property type="entry name" value="Plasmid_pRiA4b_Orf3-like"/>
</dbReference>
<dbReference type="RefSeq" id="WP_129386994.1">
    <property type="nucleotide sequence ID" value="NZ_CP035494.1"/>
</dbReference>
<evidence type="ECO:0000259" key="1">
    <source>
        <dbReference type="Pfam" id="PF07929"/>
    </source>
</evidence>
<evidence type="ECO:0000313" key="2">
    <source>
        <dbReference type="EMBL" id="QAY59519.1"/>
    </source>
</evidence>
<dbReference type="AlphaFoldDB" id="A0A4P6EEL1"/>
<dbReference type="PANTHER" id="PTHR41878">
    <property type="entry name" value="LEXA REPRESSOR-RELATED"/>
    <property type="match status" value="1"/>
</dbReference>
<dbReference type="SUPFAM" id="SSF159941">
    <property type="entry name" value="MM3350-like"/>
    <property type="match status" value="1"/>
</dbReference>
<gene>
    <name evidence="2" type="ORF">ET475_05645</name>
</gene>
<keyword evidence="3" id="KW-1185">Reference proteome</keyword>
<accession>A0A4P6EEL1</accession>
<dbReference type="InterPro" id="IPR024047">
    <property type="entry name" value="MM3350-like_sf"/>
</dbReference>
<feature type="domain" description="Plasmid pRiA4b Orf3-like" evidence="1">
    <location>
        <begin position="10"/>
        <end position="197"/>
    </location>
</feature>
<proteinExistence type="predicted"/>
<dbReference type="KEGG" id="mprt:ET475_05645"/>
<sequence length="465" mass="51367">MAPQQLPPQTLSLRASLVGSEPEIWREIEIADGVSLAQLHQVLQIVFGWQQSHLHRFSEQDPWSSRRGIPRIGPEPREWLDQWSLIEQDGDGEDEAEAILADAFSRGGPLWYEYDFGDGWVHRIEMIGSRLAEIGEPLVRLVAGARRGPFEDSGGIGGYAEKLAIMADPRHPEHAEITEWARFVAGPWGSIDPDDADLDGARSELELLTGAPPADMSGLVDSARGVVDDSPIVEFASNLPVPYRTNLRRHLRATGVLDPVELDEAAAAALMRPYLWLLDHIGDGGLTLTQAGWMPPADVAAAVEALELRLVYGKGNREQSTREVAGLRESATQLRLIRKIKGRLELTARVRTIRHDPRAVSAQIAHALLPQRMDDAERIASVVLVLGLADGTFTTSDEARAAVVDIVNGFGYRDQDGRQLDRYWFRPLTRSVQDVLTVVGLWRWVPGGEAPPTDALRAFARMALR</sequence>
<evidence type="ECO:0000313" key="3">
    <source>
        <dbReference type="Proteomes" id="UP000293995"/>
    </source>
</evidence>
<dbReference type="EMBL" id="CP035494">
    <property type="protein sequence ID" value="QAY59519.1"/>
    <property type="molecule type" value="Genomic_DNA"/>
</dbReference>
<protein>
    <submittedName>
        <fullName evidence="2">Plasmid pRiA4b ORF-3 family protein</fullName>
    </submittedName>
</protein>
<dbReference type="OrthoDB" id="9816539at2"/>